<dbReference type="InterPro" id="IPR050214">
    <property type="entry name" value="Cys_Synth/Cystath_Beta-Synth"/>
</dbReference>
<dbReference type="InterPro" id="IPR036052">
    <property type="entry name" value="TrpB-like_PALP_sf"/>
</dbReference>
<dbReference type="Gene3D" id="3.40.50.1100">
    <property type="match status" value="2"/>
</dbReference>
<evidence type="ECO:0000256" key="2">
    <source>
        <dbReference type="ARBA" id="ARBA00022898"/>
    </source>
</evidence>
<proteinExistence type="predicted"/>
<organism evidence="4 5">
    <name type="scientific">Sphingobium cloacae</name>
    <dbReference type="NCBI Taxonomy" id="120107"/>
    <lineage>
        <taxon>Bacteria</taxon>
        <taxon>Pseudomonadati</taxon>
        <taxon>Pseudomonadota</taxon>
        <taxon>Alphaproteobacteria</taxon>
        <taxon>Sphingomonadales</taxon>
        <taxon>Sphingomonadaceae</taxon>
        <taxon>Sphingobium</taxon>
    </lineage>
</organism>
<dbReference type="PANTHER" id="PTHR10314">
    <property type="entry name" value="CYSTATHIONINE BETA-SYNTHASE"/>
    <property type="match status" value="1"/>
</dbReference>
<dbReference type="Pfam" id="PF00291">
    <property type="entry name" value="PALP"/>
    <property type="match status" value="1"/>
</dbReference>
<comment type="cofactor">
    <cofactor evidence="1">
        <name>pyridoxal 5'-phosphate</name>
        <dbReference type="ChEBI" id="CHEBI:597326"/>
    </cofactor>
</comment>
<name>A0A1E1F8E0_9SPHN</name>
<protein>
    <submittedName>
        <fullName evidence="4">Cysteine synthase</fullName>
    </submittedName>
</protein>
<keyword evidence="5" id="KW-1185">Reference proteome</keyword>
<sequence length="308" mass="31263">MLAASAIEIIGGTPLIALDRIYTGPGRIIAKAEFLLPGGSVKDRAAKAILLAAREDGRLKPGMPVVEMTSGNMGAGLAVACAALGHPLVVTMSAGNSPARAKMLEGLGAEVVLIAQVDGSPGQVTGSDVNAAAQAACAIARARDGFYVDQFNAAEGIAAHETTTGPEILAQFGGPVDGWVAAVGTGCTFVGVAKALKRANPGTVCAAVGPLNARPLAGEPVLDARHKLQGIGYGTVPPHWDPSLMDMSVGISDDEAEEWRRTLAHREGLYVGYSAAANVCAAAKLLASGRLTADAVVATVLCDTGLKY</sequence>
<evidence type="ECO:0000313" key="5">
    <source>
        <dbReference type="Proteomes" id="UP000218272"/>
    </source>
</evidence>
<dbReference type="RefSeq" id="WP_066522189.1">
    <property type="nucleotide sequence ID" value="NZ_AP017657.1"/>
</dbReference>
<gene>
    <name evidence="4" type="ORF">SCLO_3001270</name>
</gene>
<dbReference type="CDD" id="cd01561">
    <property type="entry name" value="CBS_like"/>
    <property type="match status" value="1"/>
</dbReference>
<dbReference type="GO" id="GO:0006535">
    <property type="term" value="P:cysteine biosynthetic process from serine"/>
    <property type="evidence" value="ECO:0007669"/>
    <property type="project" value="InterPro"/>
</dbReference>
<dbReference type="AlphaFoldDB" id="A0A1E1F8E0"/>
<evidence type="ECO:0000259" key="3">
    <source>
        <dbReference type="Pfam" id="PF00291"/>
    </source>
</evidence>
<dbReference type="EMBL" id="AP017657">
    <property type="protein sequence ID" value="BAV66794.1"/>
    <property type="molecule type" value="Genomic_DNA"/>
</dbReference>
<dbReference type="PROSITE" id="PS00901">
    <property type="entry name" value="CYS_SYNTHASE"/>
    <property type="match status" value="1"/>
</dbReference>
<dbReference type="InterPro" id="IPR001216">
    <property type="entry name" value="P-phosphate_BS"/>
</dbReference>
<dbReference type="KEGG" id="sclo:SCLO_3001270"/>
<keyword evidence="2" id="KW-0663">Pyridoxal phosphate</keyword>
<dbReference type="OrthoDB" id="9805733at2"/>
<evidence type="ECO:0000313" key="4">
    <source>
        <dbReference type="EMBL" id="BAV66794.1"/>
    </source>
</evidence>
<feature type="domain" description="Tryptophan synthase beta chain-like PALP" evidence="3">
    <location>
        <begin position="9"/>
        <end position="303"/>
    </location>
</feature>
<keyword evidence="4" id="KW-0614">Plasmid</keyword>
<dbReference type="InterPro" id="IPR001926">
    <property type="entry name" value="TrpB-like_PALP"/>
</dbReference>
<evidence type="ECO:0000256" key="1">
    <source>
        <dbReference type="ARBA" id="ARBA00001933"/>
    </source>
</evidence>
<geneLocation type="plasmid" evidence="5">
    <name>psclo_3 dna</name>
</geneLocation>
<dbReference type="SUPFAM" id="SSF53686">
    <property type="entry name" value="Tryptophan synthase beta subunit-like PLP-dependent enzymes"/>
    <property type="match status" value="1"/>
</dbReference>
<dbReference type="Proteomes" id="UP000218272">
    <property type="component" value="Plasmid pSCLO_3"/>
</dbReference>
<accession>A0A1E1F8E0</accession>
<dbReference type="GO" id="GO:0016765">
    <property type="term" value="F:transferase activity, transferring alkyl or aryl (other than methyl) groups"/>
    <property type="evidence" value="ECO:0007669"/>
    <property type="project" value="UniProtKB-ARBA"/>
</dbReference>
<reference evidence="4 5" key="1">
    <citation type="submission" date="2016-10" db="EMBL/GenBank/DDBJ databases">
        <title>Complete Genome Sequence of the Nonylphenol-Degrading Bacterium Sphingobium cloacae JCM 10874T.</title>
        <authorList>
            <person name="Ootsuka M."/>
            <person name="Nishizawa T."/>
            <person name="Ohta H."/>
        </authorList>
    </citation>
    <scope>NUCLEOTIDE SEQUENCE [LARGE SCALE GENOMIC DNA]</scope>
    <source>
        <strain evidence="4 5">JCM 10874</strain>
        <plasmid evidence="5">psclo_3 dna</plasmid>
    </source>
</reference>